<dbReference type="Ensembl" id="ENSDLAT00005072146.1">
    <property type="protein sequence ID" value="ENSDLAP00005071754.1"/>
    <property type="gene ID" value="ENSDLAG00005034356.1"/>
</dbReference>
<evidence type="ECO:0000313" key="2">
    <source>
        <dbReference type="Ensembl" id="ENSDLAP00005071754.1"/>
    </source>
</evidence>
<feature type="domain" description="Reverse transcriptase" evidence="1">
    <location>
        <begin position="1"/>
        <end position="73"/>
    </location>
</feature>
<protein>
    <recommendedName>
        <fullName evidence="1">Reverse transcriptase domain-containing protein</fullName>
    </recommendedName>
</protein>
<reference evidence="2" key="1">
    <citation type="submission" date="2025-08" db="UniProtKB">
        <authorList>
            <consortium name="Ensembl"/>
        </authorList>
    </citation>
    <scope>IDENTIFICATION</scope>
</reference>
<dbReference type="InterPro" id="IPR000477">
    <property type="entry name" value="RT_dom"/>
</dbReference>
<reference evidence="2" key="2">
    <citation type="submission" date="2025-09" db="UniProtKB">
        <authorList>
            <consortium name="Ensembl"/>
        </authorList>
    </citation>
    <scope>IDENTIFICATION</scope>
</reference>
<accession>A0A8P4GDX6</accession>
<proteinExistence type="predicted"/>
<keyword evidence="3" id="KW-1185">Reference proteome</keyword>
<name>A0A8P4GDX6_DICLA</name>
<organism evidence="2 3">
    <name type="scientific">Dicentrarchus labrax</name>
    <name type="common">European seabass</name>
    <name type="synonym">Morone labrax</name>
    <dbReference type="NCBI Taxonomy" id="13489"/>
    <lineage>
        <taxon>Eukaryota</taxon>
        <taxon>Metazoa</taxon>
        <taxon>Chordata</taxon>
        <taxon>Craniata</taxon>
        <taxon>Vertebrata</taxon>
        <taxon>Euteleostomi</taxon>
        <taxon>Actinopterygii</taxon>
        <taxon>Neopterygii</taxon>
        <taxon>Teleostei</taxon>
        <taxon>Neoteleostei</taxon>
        <taxon>Acanthomorphata</taxon>
        <taxon>Eupercaria</taxon>
        <taxon>Moronidae</taxon>
        <taxon>Dicentrarchus</taxon>
    </lineage>
</organism>
<dbReference type="PROSITE" id="PS50878">
    <property type="entry name" value="RT_POL"/>
    <property type="match status" value="1"/>
</dbReference>
<evidence type="ECO:0000313" key="3">
    <source>
        <dbReference type="Proteomes" id="UP000694389"/>
    </source>
</evidence>
<sequence>MYADDILLTLSNPIHSILKVLELIQSFGLFSGYQINCSKSEAIPLNSKTFSADLKTTPFVWRPEGMRYLGITIRSPVSKIFDLNGPPLLRTSREDIKRWTTVTMGQSRGLV</sequence>
<dbReference type="PANTHER" id="PTHR31635">
    <property type="entry name" value="REVERSE TRANSCRIPTASE DOMAIN-CONTAINING PROTEIN-RELATED"/>
    <property type="match status" value="1"/>
</dbReference>
<dbReference type="GeneTree" id="ENSGT00940000176022"/>
<dbReference type="AlphaFoldDB" id="A0A8P4GDX6"/>
<dbReference type="PANTHER" id="PTHR31635:SF196">
    <property type="entry name" value="REVERSE TRANSCRIPTASE DOMAIN-CONTAINING PROTEIN-RELATED"/>
    <property type="match status" value="1"/>
</dbReference>
<evidence type="ECO:0000259" key="1">
    <source>
        <dbReference type="PROSITE" id="PS50878"/>
    </source>
</evidence>
<dbReference type="Proteomes" id="UP000694389">
    <property type="component" value="Unassembled WGS sequence"/>
</dbReference>